<keyword evidence="10" id="KW-1185">Reference proteome</keyword>
<keyword evidence="3 6" id="KW-0645">Protease</keyword>
<protein>
    <recommendedName>
        <fullName evidence="6 7">Methionine aminopeptidase</fullName>
        <shortName evidence="6">MAP</shortName>
        <shortName evidence="6">MetAP</shortName>
        <ecNumber evidence="6 7">3.4.11.18</ecNumber>
    </recommendedName>
    <alternativeName>
        <fullName evidence="6">Peptidase M</fullName>
    </alternativeName>
</protein>
<dbReference type="CDD" id="cd01086">
    <property type="entry name" value="MetAP1"/>
    <property type="match status" value="1"/>
</dbReference>
<feature type="binding site" evidence="6">
    <location>
        <position position="175"/>
    </location>
    <ligand>
        <name>substrate</name>
    </ligand>
</feature>
<dbReference type="HAMAP" id="MF_01974">
    <property type="entry name" value="MetAP_1"/>
    <property type="match status" value="1"/>
</dbReference>
<sequence length="257" mass="28648">MIFYKTEEEIELIRQSALILSKAHGEIAVLVKEGISTVELDKRAEEFILDHNAKPSFKNYNGFPFSLCISVNSTVVHGMPSDYILRDGDIISVDCGVFYKGFHSDCAYTHAVGNVSDDILKLLTVTEESLYKGIEHATVGSRLGDISHSVQQHAESNGYGVVRELVGHGLGRNLHESPEVPNYGRRGQGIKLQNGLVIAIEPMINLGTRNIVQEDDGWTIRTRDNKPSAHFEHTVVVRKDKAEILTSFEYIKQAKQQ</sequence>
<feature type="binding site" evidence="6">
    <location>
        <position position="77"/>
    </location>
    <ligand>
        <name>substrate</name>
    </ligand>
</feature>
<dbReference type="PRINTS" id="PR00599">
    <property type="entry name" value="MAPEPTIDASE"/>
</dbReference>
<comment type="similarity">
    <text evidence="6">Belongs to the peptidase M24A family. Methionine aminopeptidase type 1 subfamily.</text>
</comment>
<dbReference type="NCBIfam" id="TIGR00500">
    <property type="entry name" value="met_pdase_I"/>
    <property type="match status" value="1"/>
</dbReference>
<dbReference type="PANTHER" id="PTHR43330:SF27">
    <property type="entry name" value="METHIONINE AMINOPEPTIDASE"/>
    <property type="match status" value="1"/>
</dbReference>
<dbReference type="EMBL" id="JAHYXK010000001">
    <property type="protein sequence ID" value="MBW7465720.1"/>
    <property type="molecule type" value="Genomic_DNA"/>
</dbReference>
<comment type="cofactor">
    <cofactor evidence="6">
        <name>Co(2+)</name>
        <dbReference type="ChEBI" id="CHEBI:48828"/>
    </cofactor>
    <cofactor evidence="6">
        <name>Zn(2+)</name>
        <dbReference type="ChEBI" id="CHEBI:29105"/>
    </cofactor>
    <cofactor evidence="6">
        <name>Mn(2+)</name>
        <dbReference type="ChEBI" id="CHEBI:29035"/>
    </cofactor>
    <cofactor evidence="6">
        <name>Fe(2+)</name>
        <dbReference type="ChEBI" id="CHEBI:29033"/>
    </cofactor>
    <text evidence="6">Binds 2 divalent metal cations per subunit. Has a high-affinity and a low affinity metal-binding site. The true nature of the physiological cofactor is under debate. The enzyme is active with cobalt, zinc, manganese or divalent iron ions. Most likely, methionine aminopeptidases function as mononuclear Fe(2+)-metalloproteases under physiological conditions, and the catalytically relevant metal-binding site has been assigned to the histidine-containing high-affinity site.</text>
</comment>
<dbReference type="InterPro" id="IPR001714">
    <property type="entry name" value="Pept_M24_MAP"/>
</dbReference>
<reference evidence="9 10" key="1">
    <citation type="journal article" date="2016" name="Int. J. Syst. Evol. Microbiol.">
        <title>Pontibacter aydingkolensis sp. nov., isolated from soil of a salt lake.</title>
        <authorList>
            <person name="Osman G."/>
            <person name="Zhang T."/>
            <person name="Lou K."/>
            <person name="Gao Y."/>
            <person name="Chang W."/>
            <person name="Lin Q."/>
            <person name="Yang H.M."/>
            <person name="Huo X.D."/>
            <person name="Wang N."/>
        </authorList>
    </citation>
    <scope>NUCLEOTIDE SEQUENCE [LARGE SCALE GENOMIC DNA]</scope>
    <source>
        <strain evidence="9 10">KACC 19255</strain>
    </source>
</reference>
<evidence type="ECO:0000256" key="1">
    <source>
        <dbReference type="ARBA" id="ARBA00002521"/>
    </source>
</evidence>
<organism evidence="9 10">
    <name type="scientific">Pontibacter aydingkolensis</name>
    <dbReference type="NCBI Taxonomy" id="1911536"/>
    <lineage>
        <taxon>Bacteria</taxon>
        <taxon>Pseudomonadati</taxon>
        <taxon>Bacteroidota</taxon>
        <taxon>Cytophagia</taxon>
        <taxon>Cytophagales</taxon>
        <taxon>Hymenobacteraceae</taxon>
        <taxon>Pontibacter</taxon>
    </lineage>
</organism>
<evidence type="ECO:0000256" key="2">
    <source>
        <dbReference type="ARBA" id="ARBA00022438"/>
    </source>
</evidence>
<dbReference type="InterPro" id="IPR002467">
    <property type="entry name" value="Pept_M24A_MAP1"/>
</dbReference>
<evidence type="ECO:0000259" key="8">
    <source>
        <dbReference type="Pfam" id="PF00557"/>
    </source>
</evidence>
<evidence type="ECO:0000256" key="7">
    <source>
        <dbReference type="RuleBase" id="RU003653"/>
    </source>
</evidence>
<dbReference type="RefSeq" id="WP_219875599.1">
    <property type="nucleotide sequence ID" value="NZ_JAHYXK010000001.1"/>
</dbReference>
<keyword evidence="2 6" id="KW-0031">Aminopeptidase</keyword>
<evidence type="ECO:0000313" key="10">
    <source>
        <dbReference type="Proteomes" id="UP000813018"/>
    </source>
</evidence>
<evidence type="ECO:0000256" key="4">
    <source>
        <dbReference type="ARBA" id="ARBA00022723"/>
    </source>
</evidence>
<dbReference type="GO" id="GO:0004239">
    <property type="term" value="F:initiator methionyl aminopeptidase activity"/>
    <property type="evidence" value="ECO:0007669"/>
    <property type="project" value="UniProtKB-EC"/>
</dbReference>
<feature type="binding site" evidence="6">
    <location>
        <position position="105"/>
    </location>
    <ligand>
        <name>a divalent metal cation</name>
        <dbReference type="ChEBI" id="CHEBI:60240"/>
        <label>1</label>
    </ligand>
</feature>
<feature type="binding site" evidence="6">
    <location>
        <position position="232"/>
    </location>
    <ligand>
        <name>a divalent metal cation</name>
        <dbReference type="ChEBI" id="CHEBI:60240"/>
        <label>1</label>
    </ligand>
</feature>
<keyword evidence="5 6" id="KW-0378">Hydrolase</keyword>
<feature type="binding site" evidence="6">
    <location>
        <position position="94"/>
    </location>
    <ligand>
        <name>a divalent metal cation</name>
        <dbReference type="ChEBI" id="CHEBI:60240"/>
        <label>1</label>
    </ligand>
</feature>
<evidence type="ECO:0000256" key="6">
    <source>
        <dbReference type="HAMAP-Rule" id="MF_01974"/>
    </source>
</evidence>
<accession>A0ABS7CPG0</accession>
<evidence type="ECO:0000313" key="9">
    <source>
        <dbReference type="EMBL" id="MBW7465720.1"/>
    </source>
</evidence>
<dbReference type="InterPro" id="IPR036005">
    <property type="entry name" value="Creatinase/aminopeptidase-like"/>
</dbReference>
<comment type="catalytic activity">
    <reaction evidence="6 7">
        <text>Release of N-terminal amino acids, preferentially methionine, from peptides and arylamides.</text>
        <dbReference type="EC" id="3.4.11.18"/>
    </reaction>
</comment>
<comment type="subunit">
    <text evidence="6">Monomer.</text>
</comment>
<evidence type="ECO:0000256" key="5">
    <source>
        <dbReference type="ARBA" id="ARBA00022801"/>
    </source>
</evidence>
<dbReference type="SUPFAM" id="SSF55920">
    <property type="entry name" value="Creatinase/aminopeptidase"/>
    <property type="match status" value="1"/>
</dbReference>
<feature type="domain" description="Peptidase M24" evidence="8">
    <location>
        <begin position="11"/>
        <end position="238"/>
    </location>
</feature>
<feature type="binding site" evidence="6">
    <location>
        <position position="168"/>
    </location>
    <ligand>
        <name>a divalent metal cation</name>
        <dbReference type="ChEBI" id="CHEBI:60240"/>
        <label>2</label>
        <note>catalytic</note>
    </ligand>
</feature>
<keyword evidence="4 6" id="KW-0479">Metal-binding</keyword>
<feature type="binding site" evidence="6">
    <location>
        <position position="232"/>
    </location>
    <ligand>
        <name>a divalent metal cation</name>
        <dbReference type="ChEBI" id="CHEBI:60240"/>
        <label>2</label>
        <note>catalytic</note>
    </ligand>
</feature>
<dbReference type="PANTHER" id="PTHR43330">
    <property type="entry name" value="METHIONINE AMINOPEPTIDASE"/>
    <property type="match status" value="1"/>
</dbReference>
<feature type="binding site" evidence="6">
    <location>
        <position position="105"/>
    </location>
    <ligand>
        <name>a divalent metal cation</name>
        <dbReference type="ChEBI" id="CHEBI:60240"/>
        <label>2</label>
        <note>catalytic</note>
    </ligand>
</feature>
<name>A0ABS7CPG0_9BACT</name>
<dbReference type="Pfam" id="PF00557">
    <property type="entry name" value="Peptidase_M24"/>
    <property type="match status" value="1"/>
</dbReference>
<proteinExistence type="inferred from homology"/>
<dbReference type="Gene3D" id="3.90.230.10">
    <property type="entry name" value="Creatinase/methionine aminopeptidase superfamily"/>
    <property type="match status" value="1"/>
</dbReference>
<gene>
    <name evidence="6 9" type="primary">map</name>
    <name evidence="9" type="ORF">K0O23_01455</name>
</gene>
<dbReference type="EC" id="3.4.11.18" evidence="6 7"/>
<comment type="caution">
    <text evidence="9">The sequence shown here is derived from an EMBL/GenBank/DDBJ whole genome shotgun (WGS) entry which is preliminary data.</text>
</comment>
<dbReference type="Proteomes" id="UP000813018">
    <property type="component" value="Unassembled WGS sequence"/>
</dbReference>
<feature type="binding site" evidence="6">
    <location>
        <position position="201"/>
    </location>
    <ligand>
        <name>a divalent metal cation</name>
        <dbReference type="ChEBI" id="CHEBI:60240"/>
        <label>2</label>
        <note>catalytic</note>
    </ligand>
</feature>
<dbReference type="InterPro" id="IPR000994">
    <property type="entry name" value="Pept_M24"/>
</dbReference>
<evidence type="ECO:0000256" key="3">
    <source>
        <dbReference type="ARBA" id="ARBA00022670"/>
    </source>
</evidence>
<comment type="function">
    <text evidence="1 6">Removes the N-terminal methionine from nascent proteins. The N-terminal methionine is often cleaved when the second residue in the primary sequence is small and uncharged (Met-Ala-, Cys, Gly, Pro, Ser, Thr, or Val). Requires deformylation of the N(alpha)-formylated initiator methionine before it can be hydrolyzed.</text>
</comment>